<accession>A0A9P0PVR1</accession>
<proteinExistence type="predicted"/>
<evidence type="ECO:0000256" key="1">
    <source>
        <dbReference type="SAM" id="Phobius"/>
    </source>
</evidence>
<keyword evidence="3" id="KW-1185">Reference proteome</keyword>
<evidence type="ECO:0000313" key="2">
    <source>
        <dbReference type="EMBL" id="CAH2000730.1"/>
    </source>
</evidence>
<dbReference type="EMBL" id="CAKOFQ010007420">
    <property type="protein sequence ID" value="CAH2000730.1"/>
    <property type="molecule type" value="Genomic_DNA"/>
</dbReference>
<dbReference type="AlphaFoldDB" id="A0A9P0PVR1"/>
<feature type="transmembrane region" description="Helical" evidence="1">
    <location>
        <begin position="44"/>
        <end position="67"/>
    </location>
</feature>
<sequence>MPLVSLFVGCVPPRFLSSPEINPVMINHLVLSLLSSCVSCEYGLSLWMLPFFFVFGPFNTFIFCICVEKFENHVSVPQMCS</sequence>
<evidence type="ECO:0000313" key="3">
    <source>
        <dbReference type="Proteomes" id="UP001152888"/>
    </source>
</evidence>
<reference evidence="2" key="1">
    <citation type="submission" date="2022-03" db="EMBL/GenBank/DDBJ databases">
        <authorList>
            <person name="Sayadi A."/>
        </authorList>
    </citation>
    <scope>NUCLEOTIDE SEQUENCE</scope>
</reference>
<keyword evidence="1" id="KW-0812">Transmembrane</keyword>
<gene>
    <name evidence="2" type="ORF">ACAOBT_LOCUS25757</name>
</gene>
<name>A0A9P0PVR1_ACAOB</name>
<organism evidence="2 3">
    <name type="scientific">Acanthoscelides obtectus</name>
    <name type="common">Bean weevil</name>
    <name type="synonym">Bruchus obtectus</name>
    <dbReference type="NCBI Taxonomy" id="200917"/>
    <lineage>
        <taxon>Eukaryota</taxon>
        <taxon>Metazoa</taxon>
        <taxon>Ecdysozoa</taxon>
        <taxon>Arthropoda</taxon>
        <taxon>Hexapoda</taxon>
        <taxon>Insecta</taxon>
        <taxon>Pterygota</taxon>
        <taxon>Neoptera</taxon>
        <taxon>Endopterygota</taxon>
        <taxon>Coleoptera</taxon>
        <taxon>Polyphaga</taxon>
        <taxon>Cucujiformia</taxon>
        <taxon>Chrysomeloidea</taxon>
        <taxon>Chrysomelidae</taxon>
        <taxon>Bruchinae</taxon>
        <taxon>Bruchini</taxon>
        <taxon>Acanthoscelides</taxon>
    </lineage>
</organism>
<comment type="caution">
    <text evidence="2">The sequence shown here is derived from an EMBL/GenBank/DDBJ whole genome shotgun (WGS) entry which is preliminary data.</text>
</comment>
<protein>
    <submittedName>
        <fullName evidence="2">Uncharacterized protein</fullName>
    </submittedName>
</protein>
<dbReference type="Proteomes" id="UP001152888">
    <property type="component" value="Unassembled WGS sequence"/>
</dbReference>
<keyword evidence="1" id="KW-1133">Transmembrane helix</keyword>
<keyword evidence="1" id="KW-0472">Membrane</keyword>